<protein>
    <submittedName>
        <fullName evidence="2">Uncharacterized protein</fullName>
    </submittedName>
</protein>
<evidence type="ECO:0000313" key="2">
    <source>
        <dbReference type="EMBL" id="OAG17185.1"/>
    </source>
</evidence>
<organism evidence="2 4">
    <name type="scientific">Alternaria alternata</name>
    <name type="common">Alternaria rot fungus</name>
    <name type="synonym">Torula alternata</name>
    <dbReference type="NCBI Taxonomy" id="5599"/>
    <lineage>
        <taxon>Eukaryota</taxon>
        <taxon>Fungi</taxon>
        <taxon>Dikarya</taxon>
        <taxon>Ascomycota</taxon>
        <taxon>Pezizomycotina</taxon>
        <taxon>Dothideomycetes</taxon>
        <taxon>Pleosporomycetidae</taxon>
        <taxon>Pleosporales</taxon>
        <taxon>Pleosporineae</taxon>
        <taxon>Pleosporaceae</taxon>
        <taxon>Alternaria</taxon>
        <taxon>Alternaria sect. Alternaria</taxon>
        <taxon>Alternaria alternata complex</taxon>
    </lineage>
</organism>
<sequence length="162" mass="17324">MLTITIISAILAFTPIALASPVEKRDPGNFRLFEHHYFQQQCGPEACTGGNDLNSISMYVHDDCNGGGCDAKPAPNLTPGDSFCDLEFTVCGDRIMRLVSRGPDDCKAMSDLSEANNGQAYATLVEGDTDVGTCSVDFSVHKTCSVFAGGSNNDSQVYCAFF</sequence>
<dbReference type="VEuPathDB" id="FungiDB:CC77DRAFT_1011650"/>
<dbReference type="Proteomes" id="UP000291422">
    <property type="component" value="Unassembled WGS sequence"/>
</dbReference>
<feature type="signal peptide" evidence="1">
    <location>
        <begin position="1"/>
        <end position="19"/>
    </location>
</feature>
<name>A0A177DBY5_ALTAL</name>
<dbReference type="EMBL" id="KV441487">
    <property type="protein sequence ID" value="OAG17185.1"/>
    <property type="molecule type" value="Genomic_DNA"/>
</dbReference>
<reference evidence="2 4" key="1">
    <citation type="submission" date="2016-05" db="EMBL/GenBank/DDBJ databases">
        <title>Comparative analysis of secretome profiles of manganese(II)-oxidizing ascomycete fungi.</title>
        <authorList>
            <consortium name="DOE Joint Genome Institute"/>
            <person name="Zeiner C.A."/>
            <person name="Purvine S.O."/>
            <person name="Zink E.M."/>
            <person name="Wu S."/>
            <person name="Pasa-Tolic L."/>
            <person name="Chaput D.L."/>
            <person name="Haridas S."/>
            <person name="Grigoriev I.V."/>
            <person name="Santelli C.M."/>
            <person name="Hansel C.M."/>
        </authorList>
    </citation>
    <scope>NUCLEOTIDE SEQUENCE [LARGE SCALE GENOMIC DNA]</scope>
    <source>
        <strain evidence="2 4">SRC1lrK2f</strain>
    </source>
</reference>
<keyword evidence="1" id="KW-0732">Signal</keyword>
<evidence type="ECO:0000313" key="3">
    <source>
        <dbReference type="EMBL" id="RYN65020.1"/>
    </source>
</evidence>
<dbReference type="GeneID" id="29109317"/>
<dbReference type="RefSeq" id="XP_018382606.1">
    <property type="nucleotide sequence ID" value="XM_018523723.1"/>
</dbReference>
<dbReference type="AlphaFoldDB" id="A0A177DBY5"/>
<reference evidence="5" key="2">
    <citation type="journal article" date="2019" name="bioRxiv">
        <title>Genomics, evolutionary history and diagnostics of the Alternaria alternata species group including apple and Asian pear pathotypes.</title>
        <authorList>
            <person name="Armitage A.D."/>
            <person name="Cockerton H.M."/>
            <person name="Sreenivasaprasad S."/>
            <person name="Woodhall J.W."/>
            <person name="Lane C.R."/>
            <person name="Harrison R.J."/>
            <person name="Clarkson J.P."/>
        </authorList>
    </citation>
    <scope>NUCLEOTIDE SEQUENCE [LARGE SCALE GENOMIC DNA]</scope>
    <source>
        <strain evidence="5">FERA 1177</strain>
    </source>
</reference>
<reference evidence="3" key="3">
    <citation type="journal article" date="2019" name="J. ISSAAS">
        <title>Genomics, evolutionary history and diagnostics of the Alternaria alternata species group including apple and Asian pear pathotypes.</title>
        <authorList>
            <person name="Armitage A.D."/>
            <person name="Cockerton H.M."/>
            <person name="Sreenivasaprasad S."/>
            <person name="Woodhall J."/>
            <person name="Lane C."/>
            <person name="Harrison R.J."/>
            <person name="Clarkson J.P."/>
        </authorList>
    </citation>
    <scope>NUCLEOTIDE SEQUENCE</scope>
    <source>
        <strain evidence="3">FERA 1177</strain>
    </source>
</reference>
<accession>A0A177DBY5</accession>
<gene>
    <name evidence="3" type="ORF">AA0117_g12229</name>
    <name evidence="2" type="ORF">CC77DRAFT_1011650</name>
</gene>
<dbReference type="Proteomes" id="UP000077248">
    <property type="component" value="Unassembled WGS sequence"/>
</dbReference>
<dbReference type="KEGG" id="aalt:CC77DRAFT_1011650"/>
<dbReference type="EMBL" id="PDXD01000067">
    <property type="protein sequence ID" value="RYN65020.1"/>
    <property type="molecule type" value="Genomic_DNA"/>
</dbReference>
<evidence type="ECO:0000313" key="4">
    <source>
        <dbReference type="Proteomes" id="UP000077248"/>
    </source>
</evidence>
<evidence type="ECO:0000256" key="1">
    <source>
        <dbReference type="SAM" id="SignalP"/>
    </source>
</evidence>
<proteinExistence type="predicted"/>
<evidence type="ECO:0000313" key="5">
    <source>
        <dbReference type="Proteomes" id="UP000291422"/>
    </source>
</evidence>
<feature type="chain" id="PRO_5040569655" evidence="1">
    <location>
        <begin position="20"/>
        <end position="162"/>
    </location>
</feature>
<keyword evidence="4" id="KW-1185">Reference proteome</keyword>